<protein>
    <recommendedName>
        <fullName evidence="2">F-box domain-containing protein</fullName>
    </recommendedName>
</protein>
<dbReference type="PROSITE" id="PS50181">
    <property type="entry name" value="FBOX"/>
    <property type="match status" value="1"/>
</dbReference>
<dbReference type="SMART" id="SM00256">
    <property type="entry name" value="FBOX"/>
    <property type="match status" value="1"/>
</dbReference>
<gene>
    <name evidence="3" type="ORF">EJ02DRAFT_371345</name>
</gene>
<dbReference type="Gene3D" id="1.20.1280.50">
    <property type="match status" value="1"/>
</dbReference>
<proteinExistence type="predicted"/>
<dbReference type="InterPro" id="IPR001810">
    <property type="entry name" value="F-box_dom"/>
</dbReference>
<evidence type="ECO:0000256" key="1">
    <source>
        <dbReference type="SAM" id="MobiDB-lite"/>
    </source>
</evidence>
<dbReference type="Pfam" id="PF12937">
    <property type="entry name" value="F-box-like"/>
    <property type="match status" value="1"/>
</dbReference>
<dbReference type="SUPFAM" id="SSF81383">
    <property type="entry name" value="F-box domain"/>
    <property type="match status" value="1"/>
</dbReference>
<dbReference type="CDD" id="cd09917">
    <property type="entry name" value="F-box_SF"/>
    <property type="match status" value="1"/>
</dbReference>
<evidence type="ECO:0000259" key="2">
    <source>
        <dbReference type="PROSITE" id="PS50181"/>
    </source>
</evidence>
<dbReference type="EMBL" id="ML976016">
    <property type="protein sequence ID" value="KAF1944494.1"/>
    <property type="molecule type" value="Genomic_DNA"/>
</dbReference>
<evidence type="ECO:0000313" key="4">
    <source>
        <dbReference type="Proteomes" id="UP000800038"/>
    </source>
</evidence>
<name>A0A6A5SXQ6_9PLEO</name>
<feature type="region of interest" description="Disordered" evidence="1">
    <location>
        <begin position="20"/>
        <end position="50"/>
    </location>
</feature>
<reference evidence="3" key="1">
    <citation type="journal article" date="2020" name="Stud. Mycol.">
        <title>101 Dothideomycetes genomes: a test case for predicting lifestyles and emergence of pathogens.</title>
        <authorList>
            <person name="Haridas S."/>
            <person name="Albert R."/>
            <person name="Binder M."/>
            <person name="Bloem J."/>
            <person name="Labutti K."/>
            <person name="Salamov A."/>
            <person name="Andreopoulos B."/>
            <person name="Baker S."/>
            <person name="Barry K."/>
            <person name="Bills G."/>
            <person name="Bluhm B."/>
            <person name="Cannon C."/>
            <person name="Castanera R."/>
            <person name="Culley D."/>
            <person name="Daum C."/>
            <person name="Ezra D."/>
            <person name="Gonzalez J."/>
            <person name="Henrissat B."/>
            <person name="Kuo A."/>
            <person name="Liang C."/>
            <person name="Lipzen A."/>
            <person name="Lutzoni F."/>
            <person name="Magnuson J."/>
            <person name="Mondo S."/>
            <person name="Nolan M."/>
            <person name="Ohm R."/>
            <person name="Pangilinan J."/>
            <person name="Park H.-J."/>
            <person name="Ramirez L."/>
            <person name="Alfaro M."/>
            <person name="Sun H."/>
            <person name="Tritt A."/>
            <person name="Yoshinaga Y."/>
            <person name="Zwiers L.-H."/>
            <person name="Turgeon B."/>
            <person name="Goodwin S."/>
            <person name="Spatafora J."/>
            <person name="Crous P."/>
            <person name="Grigoriev I."/>
        </authorList>
    </citation>
    <scope>NUCLEOTIDE SEQUENCE</scope>
    <source>
        <strain evidence="3">CBS 161.51</strain>
    </source>
</reference>
<feature type="domain" description="F-box" evidence="2">
    <location>
        <begin position="95"/>
        <end position="147"/>
    </location>
</feature>
<feature type="non-terminal residue" evidence="3">
    <location>
        <position position="285"/>
    </location>
</feature>
<feature type="compositionally biased region" description="Polar residues" evidence="1">
    <location>
        <begin position="31"/>
        <end position="45"/>
    </location>
</feature>
<dbReference type="InterPro" id="IPR036047">
    <property type="entry name" value="F-box-like_dom_sf"/>
</dbReference>
<accession>A0A6A5SXQ6</accession>
<organism evidence="3 4">
    <name type="scientific">Clathrospora elynae</name>
    <dbReference type="NCBI Taxonomy" id="706981"/>
    <lineage>
        <taxon>Eukaryota</taxon>
        <taxon>Fungi</taxon>
        <taxon>Dikarya</taxon>
        <taxon>Ascomycota</taxon>
        <taxon>Pezizomycotina</taxon>
        <taxon>Dothideomycetes</taxon>
        <taxon>Pleosporomycetidae</taxon>
        <taxon>Pleosporales</taxon>
        <taxon>Diademaceae</taxon>
        <taxon>Clathrospora</taxon>
    </lineage>
</organism>
<keyword evidence="4" id="KW-1185">Reference proteome</keyword>
<dbReference type="OrthoDB" id="3800738at2759"/>
<dbReference type="AlphaFoldDB" id="A0A6A5SXQ6"/>
<sequence>MTMDEQNNTHSSAFSRISSLLKDTTRRKPHQSTTTTRNPSVTSLSFFPDSEGRNELGSAVAAESNHRRSSITNYADRMRHMFSTSTPTSSSARPGSRINALPIEVLQHIFAHLTFWDLLRSQRVCRQWRSFIPGHAPQLAEALYLKPSRGLQIYSCVPATFDLEFDIRVASVEEGVQPEGTRFSVGVRRELSMTRRCLGLIRTSREIVFHPVIMDVNVYLQRLGEEEGLGRCKEASWRGMLVSMPPLRELRFRHGRTRSVVKVLSVGEEGDGVTLGELFDAVDEW</sequence>
<dbReference type="Proteomes" id="UP000800038">
    <property type="component" value="Unassembled WGS sequence"/>
</dbReference>
<evidence type="ECO:0000313" key="3">
    <source>
        <dbReference type="EMBL" id="KAF1944494.1"/>
    </source>
</evidence>